<feature type="non-terminal residue" evidence="3">
    <location>
        <position position="67"/>
    </location>
</feature>
<feature type="region of interest" description="Disordered" evidence="1">
    <location>
        <begin position="20"/>
        <end position="39"/>
    </location>
</feature>
<keyword evidence="2" id="KW-0732">Signal</keyword>
<feature type="chain" id="PRO_5012527949" evidence="2">
    <location>
        <begin position="19"/>
        <end position="67"/>
    </location>
</feature>
<accession>A0A1V3NDY5</accession>
<evidence type="ECO:0000256" key="1">
    <source>
        <dbReference type="SAM" id="MobiDB-lite"/>
    </source>
</evidence>
<gene>
    <name evidence="3" type="ORF">B1C78_12220</name>
</gene>
<feature type="region of interest" description="Disordered" evidence="1">
    <location>
        <begin position="44"/>
        <end position="67"/>
    </location>
</feature>
<protein>
    <submittedName>
        <fullName evidence="3">Uncharacterized protein</fullName>
    </submittedName>
</protein>
<proteinExistence type="predicted"/>
<dbReference type="AlphaFoldDB" id="A0A1V3NDY5"/>
<dbReference type="Proteomes" id="UP000189462">
    <property type="component" value="Unassembled WGS sequence"/>
</dbReference>
<evidence type="ECO:0000313" key="4">
    <source>
        <dbReference type="Proteomes" id="UP000189462"/>
    </source>
</evidence>
<organism evidence="3 4">
    <name type="scientific">Thioalkalivibrio denitrificans</name>
    <dbReference type="NCBI Taxonomy" id="108003"/>
    <lineage>
        <taxon>Bacteria</taxon>
        <taxon>Pseudomonadati</taxon>
        <taxon>Pseudomonadota</taxon>
        <taxon>Gammaproteobacteria</taxon>
        <taxon>Chromatiales</taxon>
        <taxon>Ectothiorhodospiraceae</taxon>
        <taxon>Thioalkalivibrio</taxon>
    </lineage>
</organism>
<feature type="compositionally biased region" description="Basic and acidic residues" evidence="1">
    <location>
        <begin position="29"/>
        <end position="39"/>
    </location>
</feature>
<name>A0A1V3NDY5_9GAMM</name>
<reference evidence="3 4" key="1">
    <citation type="submission" date="2017-02" db="EMBL/GenBank/DDBJ databases">
        <title>Genomic diversity within the haloalkaliphilic genus Thioalkalivibrio.</title>
        <authorList>
            <person name="Ahn A.-C."/>
            <person name="Meier-Kolthoff J."/>
            <person name="Overmars L."/>
            <person name="Richter M."/>
            <person name="Woyke T."/>
            <person name="Sorokin D.Y."/>
            <person name="Muyzer G."/>
        </authorList>
    </citation>
    <scope>NUCLEOTIDE SEQUENCE [LARGE SCALE GENOMIC DNA]</scope>
    <source>
        <strain evidence="3 4">ALJD</strain>
    </source>
</reference>
<comment type="caution">
    <text evidence="3">The sequence shown here is derived from an EMBL/GenBank/DDBJ whole genome shotgun (WGS) entry which is preliminary data.</text>
</comment>
<evidence type="ECO:0000313" key="3">
    <source>
        <dbReference type="EMBL" id="OOG23153.1"/>
    </source>
</evidence>
<feature type="signal peptide" evidence="2">
    <location>
        <begin position="1"/>
        <end position="18"/>
    </location>
</feature>
<keyword evidence="4" id="KW-1185">Reference proteome</keyword>
<evidence type="ECO:0000256" key="2">
    <source>
        <dbReference type="SAM" id="SignalP"/>
    </source>
</evidence>
<dbReference type="EMBL" id="MVBK01000076">
    <property type="protein sequence ID" value="OOG23153.1"/>
    <property type="molecule type" value="Genomic_DNA"/>
</dbReference>
<sequence length="67" mass="7337">MKTLLIAMFAAGALGAGAASAGALSYGQGERDKDKEEETRDYMEIRDGLQMSGVHEEDEKDEDQDRQ</sequence>
<feature type="compositionally biased region" description="Acidic residues" evidence="1">
    <location>
        <begin position="56"/>
        <end position="67"/>
    </location>
</feature>